<proteinExistence type="predicted"/>
<accession>A0A1H8RHZ2</accession>
<protein>
    <recommendedName>
        <fullName evidence="1">YdhG-like domain-containing protein</fullName>
    </recommendedName>
</protein>
<dbReference type="Pfam" id="PF08818">
    <property type="entry name" value="DUF1801"/>
    <property type="match status" value="1"/>
</dbReference>
<dbReference type="Gene3D" id="3.90.1150.200">
    <property type="match status" value="1"/>
</dbReference>
<dbReference type="Proteomes" id="UP000199300">
    <property type="component" value="Unassembled WGS sequence"/>
</dbReference>
<dbReference type="AlphaFoldDB" id="A0A1H8RHZ2"/>
<dbReference type="InterPro" id="IPR014922">
    <property type="entry name" value="YdhG-like"/>
</dbReference>
<evidence type="ECO:0000313" key="2">
    <source>
        <dbReference type="EMBL" id="SEO66025.1"/>
    </source>
</evidence>
<dbReference type="SUPFAM" id="SSF159888">
    <property type="entry name" value="YdhG-like"/>
    <property type="match status" value="1"/>
</dbReference>
<name>A0A1H8RHZ2_9BACI</name>
<evidence type="ECO:0000313" key="3">
    <source>
        <dbReference type="Proteomes" id="UP000199300"/>
    </source>
</evidence>
<feature type="domain" description="YdhG-like" evidence="1">
    <location>
        <begin position="17"/>
        <end position="109"/>
    </location>
</feature>
<evidence type="ECO:0000259" key="1">
    <source>
        <dbReference type="Pfam" id="PF08818"/>
    </source>
</evidence>
<dbReference type="OrthoDB" id="9811812at2"/>
<dbReference type="EMBL" id="FODJ01000010">
    <property type="protein sequence ID" value="SEO66025.1"/>
    <property type="molecule type" value="Genomic_DNA"/>
</dbReference>
<keyword evidence="3" id="KW-1185">Reference proteome</keyword>
<dbReference type="RefSeq" id="WP_091499243.1">
    <property type="nucleotide sequence ID" value="NZ_FODJ01000010.1"/>
</dbReference>
<gene>
    <name evidence="2" type="ORF">SAMN04488134_11097</name>
</gene>
<dbReference type="STRING" id="872970.SAMN04488134_11097"/>
<sequence>MSNEITTFIEQVEQPWQQELCHTLRQLVHDVIPDVTERIQYKKPHFLKDKKYAAVISVAKAAVSFTIFNTAEIELTAKEFTGPPERKTIKFQKVEQVDSEFLKQILSQTVETL</sequence>
<organism evidence="2 3">
    <name type="scientific">Amphibacillus marinus</name>
    <dbReference type="NCBI Taxonomy" id="872970"/>
    <lineage>
        <taxon>Bacteria</taxon>
        <taxon>Bacillati</taxon>
        <taxon>Bacillota</taxon>
        <taxon>Bacilli</taxon>
        <taxon>Bacillales</taxon>
        <taxon>Bacillaceae</taxon>
        <taxon>Amphibacillus</taxon>
    </lineage>
</organism>
<reference evidence="2 3" key="1">
    <citation type="submission" date="2016-10" db="EMBL/GenBank/DDBJ databases">
        <authorList>
            <person name="de Groot N.N."/>
        </authorList>
    </citation>
    <scope>NUCLEOTIDE SEQUENCE [LARGE SCALE GENOMIC DNA]</scope>
    <source>
        <strain evidence="2 3">CGMCC 1.10434</strain>
    </source>
</reference>